<dbReference type="AlphaFoldDB" id="A0AAV9GL37"/>
<evidence type="ECO:0000313" key="3">
    <source>
        <dbReference type="EMBL" id="KAK4448048.1"/>
    </source>
</evidence>
<dbReference type="Proteomes" id="UP001321760">
    <property type="component" value="Unassembled WGS sequence"/>
</dbReference>
<dbReference type="Pfam" id="PF06985">
    <property type="entry name" value="HET"/>
    <property type="match status" value="1"/>
</dbReference>
<sequence length="909" mass="102234">MHSKQTCDARNEALFSSRLARLDQTITPWLKNVAGEERSKAIGGLDISATTEVKEECLLRNVEAILAIALPDDSKTSIPRNSDGSTAGHQLGSTPTPTSNGSLYANLQLDKDTEQIRVLELLPSPSPDSEIAMALFTVPSPRSQGYSALSYTWGTPEPKHTTTVNGQPFSVGTNLFNALRSLRLPDRPRLLWIDAICINQQDDAERAFQVALMGSIYAEAESVSIFIGMPSPKSYPLFDFLERDRRLDDITQENVEEILAECHMDKMAVISSFVEFCDREWWTRVWVMQEYYLSVRAPDWYIGSRSVSGGKLARDVKGLAMASVRLAMPFSDAGSDLGKELGRHTTSSLVDRLLKTCDGVLVRKQTNPHDTPRFLFAKHGRKATSAMDYVYGVRELLEPHFRKVFVPDYGLKLCELYEKLAAWFLLMDGWGDMLWYYPFRVNCERQGDGSSCKVPSWAPNFSRRPEHLVNEAEPPKFLSDGPNTVQCAIVDKVLYLEGCRLGLIREVIVMPEGDCFEVLQRMWQLDRIHCSNQRSGSNLDTPREERALLAWATTIQPPTVPFAPRWRETGELLAPDLQRYVQEIGVRSNALLDEKHATAKASPETPEIQAWYKHESTIIATAHGRQTRGAGNLHRYLTMEMECDFASACAFDFDNLDFQLRIMDESPDIKTGLNVISSPTFPREVVYVDLIRTIESNSDQESPTSFKELVAIVRGIARKIYEKVVQEGPDQGPRQPLDVARMRELLDGQKEHIKKLQEGDKIALLSFGTEAEREEQVRSLQKQVEEMERLLQWRDSNEMRADQIHGAEDKTWSRVDEERAAQFRGRRLFVTKEGLVGIASPGVRDVRVGDQVVLMDGMTFPLIAREAGGERLAVVGCANVRGVKLGQKVEEAELKGGVKLVPKAMMAFV</sequence>
<evidence type="ECO:0000313" key="4">
    <source>
        <dbReference type="Proteomes" id="UP001321760"/>
    </source>
</evidence>
<reference evidence="3" key="2">
    <citation type="submission" date="2023-05" db="EMBL/GenBank/DDBJ databases">
        <authorList>
            <consortium name="Lawrence Berkeley National Laboratory"/>
            <person name="Steindorff A."/>
            <person name="Hensen N."/>
            <person name="Bonometti L."/>
            <person name="Westerberg I."/>
            <person name="Brannstrom I.O."/>
            <person name="Guillou S."/>
            <person name="Cros-Aarteil S."/>
            <person name="Calhoun S."/>
            <person name="Haridas S."/>
            <person name="Kuo A."/>
            <person name="Mondo S."/>
            <person name="Pangilinan J."/>
            <person name="Riley R."/>
            <person name="Labutti K."/>
            <person name="Andreopoulos B."/>
            <person name="Lipzen A."/>
            <person name="Chen C."/>
            <person name="Yanf M."/>
            <person name="Daum C."/>
            <person name="Ng V."/>
            <person name="Clum A."/>
            <person name="Ohm R."/>
            <person name="Martin F."/>
            <person name="Silar P."/>
            <person name="Natvig D."/>
            <person name="Lalanne C."/>
            <person name="Gautier V."/>
            <person name="Ament-Velasquez S.L."/>
            <person name="Kruys A."/>
            <person name="Hutchinson M.I."/>
            <person name="Powell A.J."/>
            <person name="Barry K."/>
            <person name="Miller A.N."/>
            <person name="Grigoriev I.V."/>
            <person name="Debuchy R."/>
            <person name="Gladieux P."/>
            <person name="Thoren M.H."/>
            <person name="Johannesson H."/>
        </authorList>
    </citation>
    <scope>NUCLEOTIDE SEQUENCE</scope>
    <source>
        <strain evidence="3">PSN243</strain>
    </source>
</reference>
<feature type="compositionally biased region" description="Polar residues" evidence="1">
    <location>
        <begin position="76"/>
        <end position="104"/>
    </location>
</feature>
<dbReference type="InterPro" id="IPR052895">
    <property type="entry name" value="HetReg/Transcr_Mod"/>
</dbReference>
<gene>
    <name evidence="3" type="ORF">QBC34DRAFT_118136</name>
</gene>
<accession>A0AAV9GL37</accession>
<protein>
    <submittedName>
        <fullName evidence="3">Heterokaryon incompatibility protein-domain-containing protein</fullName>
    </submittedName>
</protein>
<keyword evidence="4" id="KW-1185">Reference proteome</keyword>
<reference evidence="3" key="1">
    <citation type="journal article" date="2023" name="Mol. Phylogenet. Evol.">
        <title>Genome-scale phylogeny and comparative genomics of the fungal order Sordariales.</title>
        <authorList>
            <person name="Hensen N."/>
            <person name="Bonometti L."/>
            <person name="Westerberg I."/>
            <person name="Brannstrom I.O."/>
            <person name="Guillou S."/>
            <person name="Cros-Aarteil S."/>
            <person name="Calhoun S."/>
            <person name="Haridas S."/>
            <person name="Kuo A."/>
            <person name="Mondo S."/>
            <person name="Pangilinan J."/>
            <person name="Riley R."/>
            <person name="LaButti K."/>
            <person name="Andreopoulos B."/>
            <person name="Lipzen A."/>
            <person name="Chen C."/>
            <person name="Yan M."/>
            <person name="Daum C."/>
            <person name="Ng V."/>
            <person name="Clum A."/>
            <person name="Steindorff A."/>
            <person name="Ohm R.A."/>
            <person name="Martin F."/>
            <person name="Silar P."/>
            <person name="Natvig D.O."/>
            <person name="Lalanne C."/>
            <person name="Gautier V."/>
            <person name="Ament-Velasquez S.L."/>
            <person name="Kruys A."/>
            <person name="Hutchinson M.I."/>
            <person name="Powell A.J."/>
            <person name="Barry K."/>
            <person name="Miller A.N."/>
            <person name="Grigoriev I.V."/>
            <person name="Debuchy R."/>
            <person name="Gladieux P."/>
            <person name="Hiltunen Thoren M."/>
            <person name="Johannesson H."/>
        </authorList>
    </citation>
    <scope>NUCLEOTIDE SEQUENCE</scope>
    <source>
        <strain evidence="3">PSN243</strain>
    </source>
</reference>
<evidence type="ECO:0000259" key="2">
    <source>
        <dbReference type="Pfam" id="PF06985"/>
    </source>
</evidence>
<proteinExistence type="predicted"/>
<evidence type="ECO:0000256" key="1">
    <source>
        <dbReference type="SAM" id="MobiDB-lite"/>
    </source>
</evidence>
<name>A0AAV9GL37_9PEZI</name>
<dbReference type="PANTHER" id="PTHR24148">
    <property type="entry name" value="ANKYRIN REPEAT DOMAIN-CONTAINING PROTEIN 39 HOMOLOG-RELATED"/>
    <property type="match status" value="1"/>
</dbReference>
<dbReference type="PANTHER" id="PTHR24148:SF73">
    <property type="entry name" value="HET DOMAIN PROTEIN (AFU_ORTHOLOGUE AFUA_8G01020)"/>
    <property type="match status" value="1"/>
</dbReference>
<feature type="domain" description="Heterokaryon incompatibility" evidence="2">
    <location>
        <begin position="146"/>
        <end position="290"/>
    </location>
</feature>
<dbReference type="EMBL" id="MU865945">
    <property type="protein sequence ID" value="KAK4448048.1"/>
    <property type="molecule type" value="Genomic_DNA"/>
</dbReference>
<organism evidence="3 4">
    <name type="scientific">Podospora aff. communis PSN243</name>
    <dbReference type="NCBI Taxonomy" id="3040156"/>
    <lineage>
        <taxon>Eukaryota</taxon>
        <taxon>Fungi</taxon>
        <taxon>Dikarya</taxon>
        <taxon>Ascomycota</taxon>
        <taxon>Pezizomycotina</taxon>
        <taxon>Sordariomycetes</taxon>
        <taxon>Sordariomycetidae</taxon>
        <taxon>Sordariales</taxon>
        <taxon>Podosporaceae</taxon>
        <taxon>Podospora</taxon>
    </lineage>
</organism>
<dbReference type="InterPro" id="IPR010730">
    <property type="entry name" value="HET"/>
</dbReference>
<comment type="caution">
    <text evidence="3">The sequence shown here is derived from an EMBL/GenBank/DDBJ whole genome shotgun (WGS) entry which is preliminary data.</text>
</comment>
<feature type="region of interest" description="Disordered" evidence="1">
    <location>
        <begin position="74"/>
        <end position="104"/>
    </location>
</feature>